<keyword evidence="1" id="KW-0812">Transmembrane</keyword>
<evidence type="ECO:0000313" key="3">
    <source>
        <dbReference type="EMBL" id="KAF0712080.1"/>
    </source>
</evidence>
<keyword evidence="4" id="KW-1185">Reference proteome</keyword>
<protein>
    <submittedName>
        <fullName evidence="3">Uncharacterized protein</fullName>
    </submittedName>
</protein>
<keyword evidence="1" id="KW-0472">Membrane</keyword>
<feature type="transmembrane region" description="Helical" evidence="1">
    <location>
        <begin position="150"/>
        <end position="169"/>
    </location>
</feature>
<reference evidence="3 4" key="1">
    <citation type="submission" date="2019-08" db="EMBL/GenBank/DDBJ databases">
        <title>Whole genome of Aphis craccivora.</title>
        <authorList>
            <person name="Voronova N.V."/>
            <person name="Shulinski R.S."/>
            <person name="Bandarenka Y.V."/>
            <person name="Zhorov D.G."/>
            <person name="Warner D."/>
        </authorList>
    </citation>
    <scope>NUCLEOTIDE SEQUENCE [LARGE SCALE GENOMIC DNA]</scope>
    <source>
        <strain evidence="3">180601</strain>
        <tissue evidence="3">Whole Body</tissue>
    </source>
</reference>
<sequence length="381" mass="44105">FLEIIWILIITAALSYPLSHFRSLCNSQITTTNPSNGKEVVNATTSEPYSSSILGVYYSFPTAPHWLLSNLKNIFIAALFNLKDLKKLGNDKVFYNLINLENNGVELKFSDKCVKLYFSIGLIGGDNLGVNTIRMQYDMIFYFINHFRQITFVVWTIVVQVFLPLRLLAHVSKNELKLTRINENSIFNTINTFHIVEIYSVDLMYDIFEGICIYNKCHIILNLIKAGFFSFETLKSRKQGFDYGESEVVGGFVPQNDPVWRFFINFIEIIDLLLLLKSFKQLKAYTKNINLRINVSISLGIKFSINFSELICNLDINTYTFYIPMSVAFPIYSSKYCRIRRLLERIPKIKSDLVFFKSFIKSTNLAALSENMYCRSRRNCV</sequence>
<dbReference type="AlphaFoldDB" id="A0A6G0VWM1"/>
<keyword evidence="1" id="KW-1133">Transmembrane helix</keyword>
<feature type="signal peptide" evidence="2">
    <location>
        <begin position="1"/>
        <end position="15"/>
    </location>
</feature>
<organism evidence="3 4">
    <name type="scientific">Aphis craccivora</name>
    <name type="common">Cowpea aphid</name>
    <dbReference type="NCBI Taxonomy" id="307492"/>
    <lineage>
        <taxon>Eukaryota</taxon>
        <taxon>Metazoa</taxon>
        <taxon>Ecdysozoa</taxon>
        <taxon>Arthropoda</taxon>
        <taxon>Hexapoda</taxon>
        <taxon>Insecta</taxon>
        <taxon>Pterygota</taxon>
        <taxon>Neoptera</taxon>
        <taxon>Paraneoptera</taxon>
        <taxon>Hemiptera</taxon>
        <taxon>Sternorrhyncha</taxon>
        <taxon>Aphidomorpha</taxon>
        <taxon>Aphidoidea</taxon>
        <taxon>Aphididae</taxon>
        <taxon>Aphidini</taxon>
        <taxon>Aphis</taxon>
        <taxon>Aphis</taxon>
    </lineage>
</organism>
<dbReference type="EMBL" id="VUJU01011066">
    <property type="protein sequence ID" value="KAF0712080.1"/>
    <property type="molecule type" value="Genomic_DNA"/>
</dbReference>
<evidence type="ECO:0000256" key="1">
    <source>
        <dbReference type="SAM" id="Phobius"/>
    </source>
</evidence>
<gene>
    <name evidence="3" type="ORF">FWK35_00028806</name>
</gene>
<accession>A0A6G0VWM1</accession>
<evidence type="ECO:0000313" key="4">
    <source>
        <dbReference type="Proteomes" id="UP000478052"/>
    </source>
</evidence>
<evidence type="ECO:0000256" key="2">
    <source>
        <dbReference type="SAM" id="SignalP"/>
    </source>
</evidence>
<keyword evidence="2" id="KW-0732">Signal</keyword>
<proteinExistence type="predicted"/>
<name>A0A6G0VWM1_APHCR</name>
<feature type="chain" id="PRO_5026132176" evidence="2">
    <location>
        <begin position="16"/>
        <end position="381"/>
    </location>
</feature>
<dbReference type="Proteomes" id="UP000478052">
    <property type="component" value="Unassembled WGS sequence"/>
</dbReference>
<feature type="non-terminal residue" evidence="3">
    <location>
        <position position="1"/>
    </location>
</feature>
<comment type="caution">
    <text evidence="3">The sequence shown here is derived from an EMBL/GenBank/DDBJ whole genome shotgun (WGS) entry which is preliminary data.</text>
</comment>